<feature type="compositionally biased region" description="Polar residues" evidence="1">
    <location>
        <begin position="220"/>
        <end position="264"/>
    </location>
</feature>
<feature type="compositionally biased region" description="Polar residues" evidence="1">
    <location>
        <begin position="271"/>
        <end position="282"/>
    </location>
</feature>
<reference evidence="2" key="1">
    <citation type="submission" date="2016-10" db="EMBL/GenBank/DDBJ databases">
        <authorList>
            <person name="Benchimol M."/>
            <person name="Almeida L.G."/>
            <person name="Vasconcelos A.T."/>
            <person name="Perreira-Neves A."/>
            <person name="Rosa I.A."/>
            <person name="Tasca T."/>
            <person name="Bogo M.R."/>
            <person name="de Souza W."/>
        </authorList>
    </citation>
    <scope>NUCLEOTIDE SEQUENCE [LARGE SCALE GENOMIC DNA]</scope>
    <source>
        <strain evidence="2">K</strain>
    </source>
</reference>
<dbReference type="EMBL" id="MLAK01001370">
    <property type="protein sequence ID" value="OHS93851.1"/>
    <property type="molecule type" value="Genomic_DNA"/>
</dbReference>
<dbReference type="GeneID" id="94825357"/>
<keyword evidence="3" id="KW-1185">Reference proteome</keyword>
<dbReference type="RefSeq" id="XP_068346988.1">
    <property type="nucleotide sequence ID" value="XM_068490653.1"/>
</dbReference>
<sequence>MRYIYLKVLQIQDVKKAFYSIWAGTTPLGFNKRGECKYKKGTATCKHMWQMTTKDPNKTSIEIILKSKKWFHGETEVGRLHCPLTWFPTNAIVTDWFPLVDSMHDKKFMVELSIHVSEQPAKPFHAHTGALLVIPAWDRPGTPAIERITTMPIISAPTVNIIEEPGQIPPQFMQQQVPQPVPQGVARYSAPASMPQSPNLAPNGQQLPPLQNIPQPPSAPNQSNISDFQPPQSYDGYQQQQTSFNQTYKSPPQQSDMYVNSPYSSPYADPSTPQKLHQNQFYEPTDPYNIENNACGFADFPSVCPTK</sequence>
<feature type="compositionally biased region" description="Low complexity" evidence="1">
    <location>
        <begin position="172"/>
        <end position="185"/>
    </location>
</feature>
<organism evidence="2 3">
    <name type="scientific">Tritrichomonas foetus</name>
    <dbReference type="NCBI Taxonomy" id="1144522"/>
    <lineage>
        <taxon>Eukaryota</taxon>
        <taxon>Metamonada</taxon>
        <taxon>Parabasalia</taxon>
        <taxon>Tritrichomonadida</taxon>
        <taxon>Tritrichomonadidae</taxon>
        <taxon>Tritrichomonas</taxon>
    </lineage>
</organism>
<evidence type="ECO:0000256" key="1">
    <source>
        <dbReference type="SAM" id="MobiDB-lite"/>
    </source>
</evidence>
<proteinExistence type="predicted"/>
<evidence type="ECO:0000313" key="2">
    <source>
        <dbReference type="EMBL" id="OHS93851.1"/>
    </source>
</evidence>
<gene>
    <name evidence="2" type="ORF">TRFO_02378</name>
</gene>
<evidence type="ECO:0000313" key="3">
    <source>
        <dbReference type="Proteomes" id="UP000179807"/>
    </source>
</evidence>
<comment type="caution">
    <text evidence="2">The sequence shown here is derived from an EMBL/GenBank/DDBJ whole genome shotgun (WGS) entry which is preliminary data.</text>
</comment>
<accession>A0A1J4J846</accession>
<name>A0A1J4J846_9EUKA</name>
<dbReference type="Proteomes" id="UP000179807">
    <property type="component" value="Unassembled WGS sequence"/>
</dbReference>
<dbReference type="AlphaFoldDB" id="A0A1J4J846"/>
<feature type="compositionally biased region" description="Low complexity" evidence="1">
    <location>
        <begin position="198"/>
        <end position="213"/>
    </location>
</feature>
<dbReference type="OrthoDB" id="10659202at2759"/>
<feature type="region of interest" description="Disordered" evidence="1">
    <location>
        <begin position="172"/>
        <end position="286"/>
    </location>
</feature>
<protein>
    <submittedName>
        <fullName evidence="2">Uncharacterized protein</fullName>
    </submittedName>
</protein>
<dbReference type="VEuPathDB" id="TrichDB:TRFO_02378"/>